<dbReference type="RefSeq" id="WP_309854683.1">
    <property type="nucleotide sequence ID" value="NZ_JAVDQJ010000005.1"/>
</dbReference>
<proteinExistence type="predicted"/>
<evidence type="ECO:0000313" key="3">
    <source>
        <dbReference type="Proteomes" id="UP001185331"/>
    </source>
</evidence>
<feature type="region of interest" description="Disordered" evidence="1">
    <location>
        <begin position="1"/>
        <end position="20"/>
    </location>
</feature>
<dbReference type="EMBL" id="JAVDQK010000004">
    <property type="protein sequence ID" value="MDR6218309.1"/>
    <property type="molecule type" value="Genomic_DNA"/>
</dbReference>
<comment type="caution">
    <text evidence="2">The sequence shown here is derived from an EMBL/GenBank/DDBJ whole genome shotgun (WGS) entry which is preliminary data.</text>
</comment>
<accession>A0AAE3XCC5</accession>
<reference evidence="2" key="1">
    <citation type="submission" date="2023-07" db="EMBL/GenBank/DDBJ databases">
        <title>Sorghum-associated microbial communities from plants grown in Nebraska, USA.</title>
        <authorList>
            <person name="Schachtman D."/>
        </authorList>
    </citation>
    <scope>NUCLEOTIDE SEQUENCE</scope>
    <source>
        <strain evidence="2">BE330</strain>
    </source>
</reference>
<dbReference type="AlphaFoldDB" id="A0AAE3XCC5"/>
<protein>
    <recommendedName>
        <fullName evidence="4">Reverse transcriptase-like protein</fullName>
    </recommendedName>
</protein>
<gene>
    <name evidence="2" type="ORF">J2Y00_001872</name>
</gene>
<sequence length="219" mass="24383">MNFTHPRLPPKRGRIRTQDNGLGELHAVFEAVKMAPLGRPLTVHTDNAGTPTIVRRGTKRNAQLDALAERVRATAEARGITLTVVHVSREHRNIRPAHEGANAARKGVRDKRVGPRVEVAIQVNPRRREAYIRLKRDGDLRTLTEPLDINAPVDAPLAALLVAVEHLDVGEWAFVRIDSALVPAYVGGKIRPVNRSVREYVQLIRDAAARKGVKLRFEE</sequence>
<evidence type="ECO:0000256" key="1">
    <source>
        <dbReference type="SAM" id="MobiDB-lite"/>
    </source>
</evidence>
<evidence type="ECO:0008006" key="4">
    <source>
        <dbReference type="Google" id="ProtNLM"/>
    </source>
</evidence>
<dbReference type="Proteomes" id="UP001185331">
    <property type="component" value="Unassembled WGS sequence"/>
</dbReference>
<evidence type="ECO:0000313" key="2">
    <source>
        <dbReference type="EMBL" id="MDR6218309.1"/>
    </source>
</evidence>
<organism evidence="2 3">
    <name type="scientific">Deinococcus soli</name>
    <name type="common">ex Cha et al. 2016</name>
    <dbReference type="NCBI Taxonomy" id="1309411"/>
    <lineage>
        <taxon>Bacteria</taxon>
        <taxon>Thermotogati</taxon>
        <taxon>Deinococcota</taxon>
        <taxon>Deinococci</taxon>
        <taxon>Deinococcales</taxon>
        <taxon>Deinococcaceae</taxon>
        <taxon>Deinococcus</taxon>
    </lineage>
</organism>
<name>A0AAE3XCC5_9DEIO</name>